<feature type="transmembrane region" description="Helical" evidence="1">
    <location>
        <begin position="273"/>
        <end position="296"/>
    </location>
</feature>
<keyword evidence="1" id="KW-0472">Membrane</keyword>
<feature type="transmembrane region" description="Helical" evidence="1">
    <location>
        <begin position="348"/>
        <end position="369"/>
    </location>
</feature>
<keyword evidence="1" id="KW-1133">Transmembrane helix</keyword>
<evidence type="ECO:0000256" key="1">
    <source>
        <dbReference type="SAM" id="Phobius"/>
    </source>
</evidence>
<evidence type="ECO:0008006" key="4">
    <source>
        <dbReference type="Google" id="ProtNLM"/>
    </source>
</evidence>
<dbReference type="InterPro" id="IPR018650">
    <property type="entry name" value="STSV1_Orf64"/>
</dbReference>
<keyword evidence="1" id="KW-0812">Transmembrane</keyword>
<protein>
    <recommendedName>
        <fullName evidence="4">DUF2079 domain-containing protein</fullName>
    </recommendedName>
</protein>
<evidence type="ECO:0000313" key="2">
    <source>
        <dbReference type="EMBL" id="OGG16287.1"/>
    </source>
</evidence>
<feature type="transmembrane region" description="Helical" evidence="1">
    <location>
        <begin position="316"/>
        <end position="336"/>
    </location>
</feature>
<comment type="caution">
    <text evidence="2">The sequence shown here is derived from an EMBL/GenBank/DDBJ whole genome shotgun (WGS) entry which is preliminary data.</text>
</comment>
<sequence length="504" mass="58404">MKRIHQISEFFILFVFLGTMSFIYSFISVQTHNRYMTFGLDLGYFDEAIWKISRGIFPYSSAGCIWLLEDHFQPILYLLAPLYRIWENVRIILIFQSFWMVFSALPLYLLSRKITRHVFLSLAIVFAYLFFIGTQFAILNEFHQVTFAPFFISLLYLAIEKDKRLIYWFCILALFTIKEDMALLVSAIGIGLLFRKGWRIRGGVTGILGFCVFILLVYVLVPLYSIKGVYGHFTHFKSVGGSTSPLGLIHILFTDPLKVLQGLIGNPLKIHTIITSFFTFITLPVFSPLFILIPLLADFSFRFLYEGPQITKWMLINHNAATGAMLLAVSSVYASGKLGKKISNKKKKVFFIFIGIFLILATLMQDVILTAPVHSFLKRNFYEREEWMRNNDAVISQVPTGVSVAAQNNLLPHLTERNSAYRLPYGLNSDYIILDFHDQPNAYAPLSYEEMKRFVSDWILKDNRYSVVYKKGDAMLLKRNFKTDISKSPYYDNTHYCYYSFEER</sequence>
<accession>A0A1F5ZW43</accession>
<dbReference type="Pfam" id="PF09852">
    <property type="entry name" value="DUF2079"/>
    <property type="match status" value="1"/>
</dbReference>
<dbReference type="EMBL" id="MFJL01000014">
    <property type="protein sequence ID" value="OGG16287.1"/>
    <property type="molecule type" value="Genomic_DNA"/>
</dbReference>
<feature type="transmembrane region" description="Helical" evidence="1">
    <location>
        <begin position="117"/>
        <end position="136"/>
    </location>
</feature>
<gene>
    <name evidence="2" type="ORF">A3D77_02405</name>
</gene>
<dbReference type="Proteomes" id="UP000176923">
    <property type="component" value="Unassembled WGS sequence"/>
</dbReference>
<feature type="transmembrane region" description="Helical" evidence="1">
    <location>
        <begin position="200"/>
        <end position="221"/>
    </location>
</feature>
<organism evidence="2 3">
    <name type="scientific">Candidatus Gottesmanbacteria bacterium RIFCSPHIGHO2_02_FULL_39_11</name>
    <dbReference type="NCBI Taxonomy" id="1798382"/>
    <lineage>
        <taxon>Bacteria</taxon>
        <taxon>Candidatus Gottesmaniibacteriota</taxon>
    </lineage>
</organism>
<evidence type="ECO:0000313" key="3">
    <source>
        <dbReference type="Proteomes" id="UP000176923"/>
    </source>
</evidence>
<proteinExistence type="predicted"/>
<reference evidence="2 3" key="1">
    <citation type="journal article" date="2016" name="Nat. Commun.">
        <title>Thousands of microbial genomes shed light on interconnected biogeochemical processes in an aquifer system.</title>
        <authorList>
            <person name="Anantharaman K."/>
            <person name="Brown C.T."/>
            <person name="Hug L.A."/>
            <person name="Sharon I."/>
            <person name="Castelle C.J."/>
            <person name="Probst A.J."/>
            <person name="Thomas B.C."/>
            <person name="Singh A."/>
            <person name="Wilkins M.J."/>
            <person name="Karaoz U."/>
            <person name="Brodie E.L."/>
            <person name="Williams K.H."/>
            <person name="Hubbard S.S."/>
            <person name="Banfield J.F."/>
        </authorList>
    </citation>
    <scope>NUCLEOTIDE SEQUENCE [LARGE SCALE GENOMIC DNA]</scope>
</reference>
<feature type="transmembrane region" description="Helical" evidence="1">
    <location>
        <begin position="166"/>
        <end position="194"/>
    </location>
</feature>
<feature type="transmembrane region" description="Helical" evidence="1">
    <location>
        <begin position="142"/>
        <end position="159"/>
    </location>
</feature>
<dbReference type="AlphaFoldDB" id="A0A1F5ZW43"/>
<feature type="transmembrane region" description="Helical" evidence="1">
    <location>
        <begin position="7"/>
        <end position="27"/>
    </location>
</feature>
<feature type="transmembrane region" description="Helical" evidence="1">
    <location>
        <begin position="91"/>
        <end position="110"/>
    </location>
</feature>
<dbReference type="STRING" id="1798382.A3D77_02405"/>
<name>A0A1F5ZW43_9BACT</name>